<accession>A0A0B5ER44</accession>
<dbReference type="InterPro" id="IPR008634">
    <property type="entry name" value="Gas-vesicle_GvpO"/>
</dbReference>
<evidence type="ECO:0000313" key="2">
    <source>
        <dbReference type="EMBL" id="AJE84079.1"/>
    </source>
</evidence>
<dbReference type="Proteomes" id="UP000031523">
    <property type="component" value="Chromosome"/>
</dbReference>
<evidence type="ECO:0000256" key="1">
    <source>
        <dbReference type="SAM" id="MobiDB-lite"/>
    </source>
</evidence>
<dbReference type="KEGG" id="sals:SLNWT_3703"/>
<keyword evidence="3" id="KW-1185">Reference proteome</keyword>
<name>A0A0B5ER44_STRA4</name>
<dbReference type="PIRSF" id="PIRSF028743">
    <property type="entry name" value="GvpO_protein"/>
    <property type="match status" value="1"/>
</dbReference>
<reference evidence="2 3" key="1">
    <citation type="submission" date="2015-01" db="EMBL/GenBank/DDBJ databases">
        <title>Enhanced salinomycin production by adjusting the supply of polyketide extender units in Streptomyce albus DSM 41398.</title>
        <authorList>
            <person name="Lu C."/>
        </authorList>
    </citation>
    <scope>NUCLEOTIDE SEQUENCE [LARGE SCALE GENOMIC DNA]</scope>
    <source>
        <strain evidence="3">ATCC 21838 / DSM 41398 / FERM P-419 / JCM 4703 / NBRC 107858</strain>
    </source>
</reference>
<dbReference type="GO" id="GO:0031412">
    <property type="term" value="P:gas vesicle organization"/>
    <property type="evidence" value="ECO:0007669"/>
    <property type="project" value="InterPro"/>
</dbReference>
<gene>
    <name evidence="2" type="ORF">SLNWT_3703</name>
</gene>
<feature type="compositionally biased region" description="Basic and acidic residues" evidence="1">
    <location>
        <begin position="1"/>
        <end position="12"/>
    </location>
</feature>
<feature type="region of interest" description="Disordered" evidence="1">
    <location>
        <begin position="1"/>
        <end position="30"/>
    </location>
</feature>
<sequence>MAQKSRTREESARPPARKRPGKAAPGPGEVAREAAAALEELISHSTEGVSAVRRTEEGWDVAVDVLEVARIPDTTSLLATYEVKAGPRGELLEYRRVRRYRRGAADE</sequence>
<dbReference type="Pfam" id="PF05800">
    <property type="entry name" value="GvpO"/>
    <property type="match status" value="1"/>
</dbReference>
<protein>
    <submittedName>
        <fullName evidence="2">Gas vesicle synthesis family protein</fullName>
    </submittedName>
</protein>
<dbReference type="AlphaFoldDB" id="A0A0B5ER44"/>
<dbReference type="EMBL" id="CP010519">
    <property type="protein sequence ID" value="AJE84079.1"/>
    <property type="molecule type" value="Genomic_DNA"/>
</dbReference>
<organism evidence="2 3">
    <name type="scientific">Streptomyces albus (strain ATCC 21838 / DSM 41398 / FERM P-419 / JCM 4703 / NBRC 107858)</name>
    <dbReference type="NCBI Taxonomy" id="1081613"/>
    <lineage>
        <taxon>Bacteria</taxon>
        <taxon>Bacillati</taxon>
        <taxon>Actinomycetota</taxon>
        <taxon>Actinomycetes</taxon>
        <taxon>Kitasatosporales</taxon>
        <taxon>Streptomycetaceae</taxon>
        <taxon>Streptomyces</taxon>
    </lineage>
</organism>
<evidence type="ECO:0000313" key="3">
    <source>
        <dbReference type="Proteomes" id="UP000031523"/>
    </source>
</evidence>
<proteinExistence type="predicted"/>